<dbReference type="InterPro" id="IPR000863">
    <property type="entry name" value="Sulfotransferase_dom"/>
</dbReference>
<dbReference type="SUPFAM" id="SSF52540">
    <property type="entry name" value="P-loop containing nucleoside triphosphate hydrolases"/>
    <property type="match status" value="1"/>
</dbReference>
<evidence type="ECO:0000259" key="1">
    <source>
        <dbReference type="Pfam" id="PF00685"/>
    </source>
</evidence>
<dbReference type="Gene3D" id="3.40.50.300">
    <property type="entry name" value="P-loop containing nucleotide triphosphate hydrolases"/>
    <property type="match status" value="1"/>
</dbReference>
<name>A0AA96WQU6_9CYAN</name>
<organism evidence="2">
    <name type="scientific">Leptolyngbya sp. NK1-12</name>
    <dbReference type="NCBI Taxonomy" id="2547451"/>
    <lineage>
        <taxon>Bacteria</taxon>
        <taxon>Bacillati</taxon>
        <taxon>Cyanobacteriota</taxon>
        <taxon>Cyanophyceae</taxon>
        <taxon>Leptolyngbyales</taxon>
        <taxon>Leptolyngbyaceae</taxon>
        <taxon>Leptolyngbya group</taxon>
        <taxon>Leptolyngbya</taxon>
    </lineage>
</organism>
<proteinExistence type="predicted"/>
<feature type="domain" description="Sulfotransferase" evidence="1">
    <location>
        <begin position="103"/>
        <end position="255"/>
    </location>
</feature>
<sequence>MMQRVIYTQDQQEIKLEIASPANVASFFVFAIPKSGSVLQDNVMEDICQYLEIPAISIAKTAFKEGIEEGRFGEDICELFVEQGYCYYGFRYFPPYLNNFDIKDFKKILLVRDPRDILVSHYFSMKKSHPLPQGAMGDQLAQLRQKLSEVDIDSYVLENAERFADIFRAYARIEDENLKLFRYEDIIFAKHQWIGEILAFLGLEMEESVITEIAKRHDIFPNRENVDLHIRKVTPGDYKEKLKPATIEILSELLEDVLIKYRYELT</sequence>
<accession>A0AA96WQU6</accession>
<evidence type="ECO:0000313" key="2">
    <source>
        <dbReference type="EMBL" id="WNZ27431.1"/>
    </source>
</evidence>
<reference evidence="2" key="1">
    <citation type="submission" date="2020-05" db="EMBL/GenBank/DDBJ databases">
        <authorList>
            <person name="Zhu T."/>
            <person name="Keshari N."/>
            <person name="Lu X."/>
        </authorList>
    </citation>
    <scope>NUCLEOTIDE SEQUENCE</scope>
    <source>
        <strain evidence="2">NK1-12</strain>
    </source>
</reference>
<gene>
    <name evidence="2" type="ORF">HJG54_31615</name>
</gene>
<protein>
    <recommendedName>
        <fullName evidence="1">Sulfotransferase domain-containing protein</fullName>
    </recommendedName>
</protein>
<dbReference type="RefSeq" id="WP_316435713.1">
    <property type="nucleotide sequence ID" value="NZ_CP053587.1"/>
</dbReference>
<dbReference type="GO" id="GO:0008146">
    <property type="term" value="F:sulfotransferase activity"/>
    <property type="evidence" value="ECO:0007669"/>
    <property type="project" value="InterPro"/>
</dbReference>
<dbReference type="Pfam" id="PF00685">
    <property type="entry name" value="Sulfotransfer_1"/>
    <property type="match status" value="1"/>
</dbReference>
<dbReference type="InterPro" id="IPR027417">
    <property type="entry name" value="P-loop_NTPase"/>
</dbReference>
<dbReference type="EMBL" id="CP053587">
    <property type="protein sequence ID" value="WNZ27431.1"/>
    <property type="molecule type" value="Genomic_DNA"/>
</dbReference>
<dbReference type="AlphaFoldDB" id="A0AA96WQU6"/>